<accession>A0A0C2XEM1</accession>
<dbReference type="EMBL" id="KN824298">
    <property type="protein sequence ID" value="KIM27567.1"/>
    <property type="molecule type" value="Genomic_DNA"/>
</dbReference>
<dbReference type="PANTHER" id="PTHR23310:SF62">
    <property type="entry name" value="ACYL-COA BINDING PROTEIN 1, ISOFORM A"/>
    <property type="match status" value="1"/>
</dbReference>
<organism evidence="4 5">
    <name type="scientific">Serendipita vermifera MAFF 305830</name>
    <dbReference type="NCBI Taxonomy" id="933852"/>
    <lineage>
        <taxon>Eukaryota</taxon>
        <taxon>Fungi</taxon>
        <taxon>Dikarya</taxon>
        <taxon>Basidiomycota</taxon>
        <taxon>Agaricomycotina</taxon>
        <taxon>Agaricomycetes</taxon>
        <taxon>Sebacinales</taxon>
        <taxon>Serendipitaceae</taxon>
        <taxon>Serendipita</taxon>
    </lineage>
</organism>
<dbReference type="Gene3D" id="1.20.80.10">
    <property type="match status" value="1"/>
</dbReference>
<evidence type="ECO:0000313" key="5">
    <source>
        <dbReference type="Proteomes" id="UP000054097"/>
    </source>
</evidence>
<dbReference type="GO" id="GO:0000062">
    <property type="term" value="F:fatty-acyl-CoA binding"/>
    <property type="evidence" value="ECO:0007669"/>
    <property type="project" value="InterPro"/>
</dbReference>
<evidence type="ECO:0000256" key="2">
    <source>
        <dbReference type="ARBA" id="ARBA00023121"/>
    </source>
</evidence>
<gene>
    <name evidence="4" type="ORF">M408DRAFT_166822</name>
</gene>
<dbReference type="AlphaFoldDB" id="A0A0C2XEM1"/>
<dbReference type="InterPro" id="IPR000582">
    <property type="entry name" value="Acyl-CoA-binding_protein"/>
</dbReference>
<dbReference type="HOGENOM" id="CLU_118853_1_0_1"/>
<dbReference type="PRINTS" id="PR00689">
    <property type="entry name" value="ACOABINDINGP"/>
</dbReference>
<protein>
    <recommendedName>
        <fullName evidence="3">ACB domain-containing protein</fullName>
    </recommendedName>
</protein>
<dbReference type="GO" id="GO:0006631">
    <property type="term" value="P:fatty acid metabolic process"/>
    <property type="evidence" value="ECO:0007669"/>
    <property type="project" value="TreeGrafter"/>
</dbReference>
<dbReference type="Proteomes" id="UP000054097">
    <property type="component" value="Unassembled WGS sequence"/>
</dbReference>
<dbReference type="InterPro" id="IPR035984">
    <property type="entry name" value="Acyl-CoA-binding_sf"/>
</dbReference>
<feature type="domain" description="ACB" evidence="3">
    <location>
        <begin position="1"/>
        <end position="90"/>
    </location>
</feature>
<evidence type="ECO:0000256" key="1">
    <source>
        <dbReference type="ARBA" id="ARBA00005567"/>
    </source>
</evidence>
<proteinExistence type="inferred from homology"/>
<reference evidence="5" key="2">
    <citation type="submission" date="2015-01" db="EMBL/GenBank/DDBJ databases">
        <title>Evolutionary Origins and Diversification of the Mycorrhizal Mutualists.</title>
        <authorList>
            <consortium name="DOE Joint Genome Institute"/>
            <consortium name="Mycorrhizal Genomics Consortium"/>
            <person name="Kohler A."/>
            <person name="Kuo A."/>
            <person name="Nagy L.G."/>
            <person name="Floudas D."/>
            <person name="Copeland A."/>
            <person name="Barry K.W."/>
            <person name="Cichocki N."/>
            <person name="Veneault-Fourrey C."/>
            <person name="LaButti K."/>
            <person name="Lindquist E.A."/>
            <person name="Lipzen A."/>
            <person name="Lundell T."/>
            <person name="Morin E."/>
            <person name="Murat C."/>
            <person name="Riley R."/>
            <person name="Ohm R."/>
            <person name="Sun H."/>
            <person name="Tunlid A."/>
            <person name="Henrissat B."/>
            <person name="Grigoriev I.V."/>
            <person name="Hibbett D.S."/>
            <person name="Martin F."/>
        </authorList>
    </citation>
    <scope>NUCLEOTIDE SEQUENCE [LARGE SCALE GENOMIC DNA]</scope>
    <source>
        <strain evidence="5">MAFF 305830</strain>
    </source>
</reference>
<evidence type="ECO:0000259" key="3">
    <source>
        <dbReference type="PROSITE" id="PS51228"/>
    </source>
</evidence>
<reference evidence="4 5" key="1">
    <citation type="submission" date="2014-04" db="EMBL/GenBank/DDBJ databases">
        <authorList>
            <consortium name="DOE Joint Genome Institute"/>
            <person name="Kuo A."/>
            <person name="Zuccaro A."/>
            <person name="Kohler A."/>
            <person name="Nagy L.G."/>
            <person name="Floudas D."/>
            <person name="Copeland A."/>
            <person name="Barry K.W."/>
            <person name="Cichocki N."/>
            <person name="Veneault-Fourrey C."/>
            <person name="LaButti K."/>
            <person name="Lindquist E.A."/>
            <person name="Lipzen A."/>
            <person name="Lundell T."/>
            <person name="Morin E."/>
            <person name="Murat C."/>
            <person name="Sun H."/>
            <person name="Tunlid A."/>
            <person name="Henrissat B."/>
            <person name="Grigoriev I.V."/>
            <person name="Hibbett D.S."/>
            <person name="Martin F."/>
            <person name="Nordberg H.P."/>
            <person name="Cantor M.N."/>
            <person name="Hua S.X."/>
        </authorList>
    </citation>
    <scope>NUCLEOTIDE SEQUENCE [LARGE SCALE GENOMIC DNA]</scope>
    <source>
        <strain evidence="4 5">MAFF 305830</strain>
    </source>
</reference>
<dbReference type="Pfam" id="PF00887">
    <property type="entry name" value="ACBP"/>
    <property type="match status" value="1"/>
</dbReference>
<dbReference type="PROSITE" id="PS51228">
    <property type="entry name" value="ACB_2"/>
    <property type="match status" value="1"/>
</dbReference>
<dbReference type="InterPro" id="IPR014352">
    <property type="entry name" value="FERM/acyl-CoA-bd_prot_sf"/>
</dbReference>
<dbReference type="OrthoDB" id="346910at2759"/>
<dbReference type="STRING" id="933852.A0A0C2XEM1"/>
<evidence type="ECO:0000313" key="4">
    <source>
        <dbReference type="EMBL" id="KIM27567.1"/>
    </source>
</evidence>
<keyword evidence="5" id="KW-1185">Reference proteome</keyword>
<comment type="similarity">
    <text evidence="1">Belongs to the ACBP family.</text>
</comment>
<name>A0A0C2XEM1_SERVB</name>
<dbReference type="PANTHER" id="PTHR23310">
    <property type="entry name" value="ACYL-COA-BINDING PROTEIN, ACBP"/>
    <property type="match status" value="1"/>
</dbReference>
<dbReference type="SUPFAM" id="SSF47027">
    <property type="entry name" value="Acyl-CoA binding protein"/>
    <property type="match status" value="1"/>
</dbReference>
<dbReference type="FunFam" id="1.20.80.10:FF:000010">
    <property type="entry name" value="Acyl-CoA-binding domain-containing protein 5"/>
    <property type="match status" value="1"/>
</dbReference>
<keyword evidence="2" id="KW-0446">Lipid-binding</keyword>
<sequence length="101" mass="11256">MSDKFETAVKIVQELPKDGPIQPTASDKLQLYGWYKTATVGAVDRAQPGLLDLEGKDKWNAWNEAQTTPAGDCKKAYVNKLIEILEQTDGEEAKKYLAELK</sequence>